<dbReference type="Gene3D" id="1.20.120.1550">
    <property type="entry name" value="Protein of unknown function DUF5063"/>
    <property type="match status" value="1"/>
</dbReference>
<dbReference type="InterPro" id="IPR038312">
    <property type="entry name" value="DUF5063_sf"/>
</dbReference>
<evidence type="ECO:0000313" key="2">
    <source>
        <dbReference type="EMBL" id="BBE16835.1"/>
    </source>
</evidence>
<evidence type="ECO:0008006" key="4">
    <source>
        <dbReference type="Google" id="ProtNLM"/>
    </source>
</evidence>
<organism evidence="2 3">
    <name type="scientific">Aquipluma nitroreducens</name>
    <dbReference type="NCBI Taxonomy" id="2010828"/>
    <lineage>
        <taxon>Bacteria</taxon>
        <taxon>Pseudomonadati</taxon>
        <taxon>Bacteroidota</taxon>
        <taxon>Bacteroidia</taxon>
        <taxon>Marinilabiliales</taxon>
        <taxon>Prolixibacteraceae</taxon>
        <taxon>Aquipluma</taxon>
    </lineage>
</organism>
<protein>
    <recommendedName>
        <fullName evidence="4">DUF5063 domain-containing protein</fullName>
    </recommendedName>
</protein>
<dbReference type="InterPro" id="IPR032025">
    <property type="entry name" value="DUF5063"/>
</dbReference>
<dbReference type="KEGG" id="anf:AQPE_0982"/>
<sequence length="207" mass="23797">MSDEGLNSLVYSKNVIELITVANEFCSFLERADEMESADFLSRLQKMLPLLYLKASLLPKFEFEADDDLEKYVTEVEYNLIQQKILAHTGAGDDYQEVFIPGMQFSESALTSSIAENVADVYQDMKDLIMSFRTMNDEVMEQALWESQSNFAQVWGQKLVNCLRAVHNLIYSENNTDEDSLQEGNPNNELKNKNPDWLNDRFSFQGE</sequence>
<keyword evidence="3" id="KW-1185">Reference proteome</keyword>
<name>A0A5K7S5S4_9BACT</name>
<reference evidence="2" key="1">
    <citation type="journal article" date="2020" name="Int. J. Syst. Evol. Microbiol.">
        <title>Aquipluma nitroreducens gen. nov. sp. nov., a novel facultatively anaerobic bacterium isolated from a freshwater lake.</title>
        <authorList>
            <person name="Watanabe M."/>
            <person name="Kojima H."/>
            <person name="Fukui M."/>
        </authorList>
    </citation>
    <scope>NUCLEOTIDE SEQUENCE</scope>
    <source>
        <strain evidence="2">MeG22</strain>
    </source>
</reference>
<dbReference type="Proteomes" id="UP001193389">
    <property type="component" value="Chromosome"/>
</dbReference>
<proteinExistence type="predicted"/>
<evidence type="ECO:0000313" key="3">
    <source>
        <dbReference type="Proteomes" id="UP001193389"/>
    </source>
</evidence>
<feature type="region of interest" description="Disordered" evidence="1">
    <location>
        <begin position="176"/>
        <end position="199"/>
    </location>
</feature>
<dbReference type="AlphaFoldDB" id="A0A5K7S5S4"/>
<dbReference type="RefSeq" id="WP_318349875.1">
    <property type="nucleotide sequence ID" value="NZ_AP018694.1"/>
</dbReference>
<dbReference type="Pfam" id="PF16702">
    <property type="entry name" value="DUF5063"/>
    <property type="match status" value="1"/>
</dbReference>
<dbReference type="EMBL" id="AP018694">
    <property type="protein sequence ID" value="BBE16835.1"/>
    <property type="molecule type" value="Genomic_DNA"/>
</dbReference>
<evidence type="ECO:0000256" key="1">
    <source>
        <dbReference type="SAM" id="MobiDB-lite"/>
    </source>
</evidence>
<gene>
    <name evidence="2" type="ORF">AQPE_0982</name>
</gene>
<accession>A0A5K7S5S4</accession>